<evidence type="ECO:0000256" key="2">
    <source>
        <dbReference type="ARBA" id="ARBA00022517"/>
    </source>
</evidence>
<feature type="region of interest" description="Disordered" evidence="4">
    <location>
        <begin position="99"/>
        <end position="131"/>
    </location>
</feature>
<comment type="subcellular location">
    <subcellularLocation>
        <location evidence="3">Cytoplasm</location>
    </subcellularLocation>
</comment>
<gene>
    <name evidence="3 6" type="primary">rimP</name>
    <name evidence="6" type="ORF">ENSA7_27930</name>
</gene>
<comment type="similarity">
    <text evidence="3">Belongs to the RimP family.</text>
</comment>
<feature type="region of interest" description="Disordered" evidence="4">
    <location>
        <begin position="1"/>
        <end position="36"/>
    </location>
</feature>
<dbReference type="HAMAP" id="MF_01077">
    <property type="entry name" value="RimP"/>
    <property type="match status" value="1"/>
</dbReference>
<dbReference type="EMBL" id="PVNL01000053">
    <property type="protein sequence ID" value="PRQ07496.1"/>
    <property type="molecule type" value="Genomic_DNA"/>
</dbReference>
<protein>
    <recommendedName>
        <fullName evidence="3">Ribosome maturation factor RimP</fullName>
    </recommendedName>
</protein>
<dbReference type="Gene3D" id="3.30.300.70">
    <property type="entry name" value="RimP-like superfamily, N-terminal"/>
    <property type="match status" value="1"/>
</dbReference>
<evidence type="ECO:0000313" key="6">
    <source>
        <dbReference type="EMBL" id="PRQ07496.1"/>
    </source>
</evidence>
<dbReference type="InterPro" id="IPR036847">
    <property type="entry name" value="RimP_C_sf"/>
</dbReference>
<feature type="compositionally biased region" description="Low complexity" evidence="4">
    <location>
        <begin position="100"/>
        <end position="122"/>
    </location>
</feature>
<dbReference type="PANTHER" id="PTHR33867:SF1">
    <property type="entry name" value="RIBOSOME MATURATION FACTOR RIMP"/>
    <property type="match status" value="1"/>
</dbReference>
<dbReference type="InterPro" id="IPR003728">
    <property type="entry name" value="Ribosome_maturation_RimP"/>
</dbReference>
<reference evidence="6 7" key="1">
    <citation type="submission" date="2018-03" db="EMBL/GenBank/DDBJ databases">
        <title>Draft Genome Sequences of the Obligatory Marine Myxobacteria Enhygromyxa salina SWB007.</title>
        <authorList>
            <person name="Poehlein A."/>
            <person name="Moghaddam J.A."/>
            <person name="Harms H."/>
            <person name="Alanjari M."/>
            <person name="Koenig G.M."/>
            <person name="Daniel R."/>
            <person name="Schaeberle T.F."/>
        </authorList>
    </citation>
    <scope>NUCLEOTIDE SEQUENCE [LARGE SCALE GENOMIC DNA]</scope>
    <source>
        <strain evidence="6 7">SWB007</strain>
    </source>
</reference>
<dbReference type="PANTHER" id="PTHR33867">
    <property type="entry name" value="RIBOSOME MATURATION FACTOR RIMP"/>
    <property type="match status" value="1"/>
</dbReference>
<dbReference type="GO" id="GO:0006412">
    <property type="term" value="P:translation"/>
    <property type="evidence" value="ECO:0007669"/>
    <property type="project" value="TreeGrafter"/>
</dbReference>
<dbReference type="SUPFAM" id="SSF74942">
    <property type="entry name" value="YhbC-like, C-terminal domain"/>
    <property type="match status" value="1"/>
</dbReference>
<proteinExistence type="inferred from homology"/>
<evidence type="ECO:0000256" key="4">
    <source>
        <dbReference type="SAM" id="MobiDB-lite"/>
    </source>
</evidence>
<dbReference type="InterPro" id="IPR035956">
    <property type="entry name" value="RimP_N_sf"/>
</dbReference>
<evidence type="ECO:0000259" key="5">
    <source>
        <dbReference type="Pfam" id="PF02576"/>
    </source>
</evidence>
<comment type="function">
    <text evidence="3">Required for maturation of 30S ribosomal subunits.</text>
</comment>
<evidence type="ECO:0000256" key="1">
    <source>
        <dbReference type="ARBA" id="ARBA00022490"/>
    </source>
</evidence>
<sequence length="239" mass="25870">MTPAHDTHDSDRSTAGAARPSDQQDQDSEGAREHGRHAAAVTLVEQAIEPAIEAMGYELLLLEWITSGKRRVLRVYLDHPAGVSVGDCSKMSRIIGNTLDASDPASAPASAPASTTAPAEPADTPEPKPVNPALAALLSRPYSLEVSSPGVDRPLTRLRHFAAQIGGRVKLETWEPLDLPEQQDSEQRKFHGRITAVEPDPAAPEHPGRGVVVIQDADRPRELRIPLPRIRRANLVWEG</sequence>
<name>A0A2S9YQY6_9BACT</name>
<organism evidence="6 7">
    <name type="scientific">Enhygromyxa salina</name>
    <dbReference type="NCBI Taxonomy" id="215803"/>
    <lineage>
        <taxon>Bacteria</taxon>
        <taxon>Pseudomonadati</taxon>
        <taxon>Myxococcota</taxon>
        <taxon>Polyangia</taxon>
        <taxon>Nannocystales</taxon>
        <taxon>Nannocystaceae</taxon>
        <taxon>Enhygromyxa</taxon>
    </lineage>
</organism>
<dbReference type="Proteomes" id="UP000238823">
    <property type="component" value="Unassembled WGS sequence"/>
</dbReference>
<evidence type="ECO:0000313" key="7">
    <source>
        <dbReference type="Proteomes" id="UP000238823"/>
    </source>
</evidence>
<dbReference type="AlphaFoldDB" id="A0A2S9YQY6"/>
<dbReference type="InterPro" id="IPR028989">
    <property type="entry name" value="RimP_N"/>
</dbReference>
<accession>A0A2S9YQY6</accession>
<dbReference type="SUPFAM" id="SSF75420">
    <property type="entry name" value="YhbC-like, N-terminal domain"/>
    <property type="match status" value="1"/>
</dbReference>
<dbReference type="GO" id="GO:0000028">
    <property type="term" value="P:ribosomal small subunit assembly"/>
    <property type="evidence" value="ECO:0007669"/>
    <property type="project" value="TreeGrafter"/>
</dbReference>
<feature type="domain" description="Ribosome maturation factor RimP N-terminal" evidence="5">
    <location>
        <begin position="48"/>
        <end position="105"/>
    </location>
</feature>
<evidence type="ECO:0000256" key="3">
    <source>
        <dbReference type="HAMAP-Rule" id="MF_01077"/>
    </source>
</evidence>
<dbReference type="CDD" id="cd01734">
    <property type="entry name" value="YlxS_C"/>
    <property type="match status" value="1"/>
</dbReference>
<feature type="compositionally biased region" description="Basic and acidic residues" evidence="4">
    <location>
        <begin position="1"/>
        <end position="12"/>
    </location>
</feature>
<keyword evidence="2 3" id="KW-0690">Ribosome biogenesis</keyword>
<dbReference type="RefSeq" id="WP_219907965.1">
    <property type="nucleotide sequence ID" value="NZ_PVNL01000053.1"/>
</dbReference>
<keyword evidence="1 3" id="KW-0963">Cytoplasm</keyword>
<dbReference type="InterPro" id="IPR028998">
    <property type="entry name" value="RimP_C"/>
</dbReference>
<dbReference type="GO" id="GO:0005829">
    <property type="term" value="C:cytosol"/>
    <property type="evidence" value="ECO:0007669"/>
    <property type="project" value="TreeGrafter"/>
</dbReference>
<comment type="caution">
    <text evidence="6">The sequence shown here is derived from an EMBL/GenBank/DDBJ whole genome shotgun (WGS) entry which is preliminary data.</text>
</comment>
<dbReference type="Pfam" id="PF02576">
    <property type="entry name" value="RimP_N"/>
    <property type="match status" value="1"/>
</dbReference>